<evidence type="ECO:0000256" key="17">
    <source>
        <dbReference type="RuleBase" id="RU003464"/>
    </source>
</evidence>
<keyword evidence="7 15" id="KW-0963">Cytoplasm</keyword>
<evidence type="ECO:0000256" key="15">
    <source>
        <dbReference type="HAMAP-Rule" id="MF_00605"/>
    </source>
</evidence>
<evidence type="ECO:0000256" key="8">
    <source>
        <dbReference type="ARBA" id="ARBA00022603"/>
    </source>
</evidence>
<protein>
    <recommendedName>
        <fullName evidence="6 15">tRNA (guanine-N(1)-)-methyltransferase</fullName>
        <ecNumber evidence="5 15">2.1.1.228</ecNumber>
    </recommendedName>
    <alternativeName>
        <fullName evidence="12 15">M1G-methyltransferase</fullName>
    </alternativeName>
    <alternativeName>
        <fullName evidence="13 15">tRNA [GM37] methyltransferase</fullName>
    </alternativeName>
</protein>
<comment type="function">
    <text evidence="1 15 17">Specifically methylates guanosine-37 in various tRNAs.</text>
</comment>
<feature type="binding site" evidence="15 16">
    <location>
        <begin position="133"/>
        <end position="138"/>
    </location>
    <ligand>
        <name>S-adenosyl-L-methionine</name>
        <dbReference type="ChEBI" id="CHEBI:59789"/>
    </ligand>
</feature>
<dbReference type="Gene3D" id="3.40.1280.10">
    <property type="match status" value="1"/>
</dbReference>
<dbReference type="CDD" id="cd18080">
    <property type="entry name" value="TrmD-like"/>
    <property type="match status" value="1"/>
</dbReference>
<keyword evidence="8 15" id="KW-0489">Methyltransferase</keyword>
<dbReference type="AlphaFoldDB" id="A0A917CKX2"/>
<evidence type="ECO:0000256" key="4">
    <source>
        <dbReference type="ARBA" id="ARBA00011738"/>
    </source>
</evidence>
<sequence>MRFDVITLFPESFRQCLQIGVVGRAFERGLARLEVWNPRDFTHDNYRRIDERPFGGGPGMVMMVDPLQECLQAARAADAAPARVIYLSPQGRPFTQAKARELAALPRLILLAGRYEGVDQRFLDAQVDEEISIGDFVLSGGELPAATVIDAVVRLLDGVLNDADSATQDSFEDGLLDCPHYTRSESLGTDGVPAELLSGNHALIARWRRKQSLGQTWLKRPDLLALAELSKADLALLAEFQAEQAADLPEKAGNP</sequence>
<evidence type="ECO:0000259" key="18">
    <source>
        <dbReference type="Pfam" id="PF01746"/>
    </source>
</evidence>
<dbReference type="NCBIfam" id="NF000648">
    <property type="entry name" value="PRK00026.1"/>
    <property type="match status" value="1"/>
</dbReference>
<evidence type="ECO:0000256" key="10">
    <source>
        <dbReference type="ARBA" id="ARBA00022691"/>
    </source>
</evidence>
<accession>A0A917CKX2</accession>
<evidence type="ECO:0000313" key="20">
    <source>
        <dbReference type="Proteomes" id="UP000632858"/>
    </source>
</evidence>
<keyword evidence="9 15" id="KW-0808">Transferase</keyword>
<dbReference type="Gene3D" id="1.10.1270.20">
    <property type="entry name" value="tRNA(m1g37)methyltransferase, domain 2"/>
    <property type="match status" value="1"/>
</dbReference>
<dbReference type="Proteomes" id="UP000632858">
    <property type="component" value="Unassembled WGS sequence"/>
</dbReference>
<comment type="subunit">
    <text evidence="4 15 17">Homodimer.</text>
</comment>
<dbReference type="GO" id="GO:0002939">
    <property type="term" value="P:tRNA N1-guanine methylation"/>
    <property type="evidence" value="ECO:0007669"/>
    <property type="project" value="TreeGrafter"/>
</dbReference>
<dbReference type="EMBL" id="BMFO01000002">
    <property type="protein sequence ID" value="GGF91976.1"/>
    <property type="molecule type" value="Genomic_DNA"/>
</dbReference>
<evidence type="ECO:0000256" key="5">
    <source>
        <dbReference type="ARBA" id="ARBA00012807"/>
    </source>
</evidence>
<dbReference type="FunFam" id="1.10.1270.20:FF:000001">
    <property type="entry name" value="tRNA (guanine-N(1)-)-methyltransferase"/>
    <property type="match status" value="1"/>
</dbReference>
<dbReference type="InterPro" id="IPR016009">
    <property type="entry name" value="tRNA_MeTrfase_TRMD/TRM10"/>
</dbReference>
<evidence type="ECO:0000256" key="16">
    <source>
        <dbReference type="PIRSR" id="PIRSR000386-1"/>
    </source>
</evidence>
<evidence type="ECO:0000313" key="19">
    <source>
        <dbReference type="EMBL" id="GGF91976.1"/>
    </source>
</evidence>
<feature type="domain" description="tRNA methyltransferase TRMD/TRM10-type" evidence="18">
    <location>
        <begin position="1"/>
        <end position="224"/>
    </location>
</feature>
<dbReference type="PIRSF" id="PIRSF000386">
    <property type="entry name" value="tRNA_mtase"/>
    <property type="match status" value="1"/>
</dbReference>
<keyword evidence="10 15" id="KW-0949">S-adenosyl-L-methionine</keyword>
<dbReference type="EC" id="2.1.1.228" evidence="5 15"/>
<evidence type="ECO:0000256" key="14">
    <source>
        <dbReference type="ARBA" id="ARBA00047783"/>
    </source>
</evidence>
<comment type="caution">
    <text evidence="19">The sequence shown here is derived from an EMBL/GenBank/DDBJ whole genome shotgun (WGS) entry which is preliminary data.</text>
</comment>
<dbReference type="FunFam" id="3.40.1280.10:FF:000001">
    <property type="entry name" value="tRNA (guanine-N(1)-)-methyltransferase"/>
    <property type="match status" value="1"/>
</dbReference>
<comment type="similarity">
    <text evidence="3 15 17">Belongs to the RNA methyltransferase TrmD family.</text>
</comment>
<reference evidence="19" key="1">
    <citation type="journal article" date="2014" name="Int. J. Syst. Evol. Microbiol.">
        <title>Complete genome sequence of Corynebacterium casei LMG S-19264T (=DSM 44701T), isolated from a smear-ripened cheese.</title>
        <authorList>
            <consortium name="US DOE Joint Genome Institute (JGI-PGF)"/>
            <person name="Walter F."/>
            <person name="Albersmeier A."/>
            <person name="Kalinowski J."/>
            <person name="Ruckert C."/>
        </authorList>
    </citation>
    <scope>NUCLEOTIDE SEQUENCE</scope>
    <source>
        <strain evidence="19">CGMCC 1.12726</strain>
    </source>
</reference>
<dbReference type="InterPro" id="IPR029028">
    <property type="entry name" value="Alpha/beta_knot_MTases"/>
</dbReference>
<dbReference type="GO" id="GO:0052906">
    <property type="term" value="F:tRNA (guanine(37)-N1)-methyltransferase activity"/>
    <property type="evidence" value="ECO:0007669"/>
    <property type="project" value="UniProtKB-UniRule"/>
</dbReference>
<dbReference type="Pfam" id="PF01746">
    <property type="entry name" value="tRNA_m1G_MT"/>
    <property type="match status" value="1"/>
</dbReference>
<proteinExistence type="inferred from homology"/>
<evidence type="ECO:0000256" key="12">
    <source>
        <dbReference type="ARBA" id="ARBA00029736"/>
    </source>
</evidence>
<evidence type="ECO:0000256" key="3">
    <source>
        <dbReference type="ARBA" id="ARBA00007630"/>
    </source>
</evidence>
<dbReference type="SUPFAM" id="SSF75217">
    <property type="entry name" value="alpha/beta knot"/>
    <property type="match status" value="1"/>
</dbReference>
<evidence type="ECO:0000256" key="6">
    <source>
        <dbReference type="ARBA" id="ARBA00014679"/>
    </source>
</evidence>
<evidence type="ECO:0000256" key="13">
    <source>
        <dbReference type="ARBA" id="ARBA00033392"/>
    </source>
</evidence>
<evidence type="ECO:0000256" key="2">
    <source>
        <dbReference type="ARBA" id="ARBA00004496"/>
    </source>
</evidence>
<dbReference type="HAMAP" id="MF_00605">
    <property type="entry name" value="TrmD"/>
    <property type="match status" value="1"/>
</dbReference>
<evidence type="ECO:0000256" key="1">
    <source>
        <dbReference type="ARBA" id="ARBA00002634"/>
    </source>
</evidence>
<gene>
    <name evidence="15 19" type="primary">trmD</name>
    <name evidence="19" type="ORF">GCM10010960_12400</name>
</gene>
<organism evidence="19 20">
    <name type="scientific">Arenimonas maotaiensis</name>
    <dbReference type="NCBI Taxonomy" id="1446479"/>
    <lineage>
        <taxon>Bacteria</taxon>
        <taxon>Pseudomonadati</taxon>
        <taxon>Pseudomonadota</taxon>
        <taxon>Gammaproteobacteria</taxon>
        <taxon>Lysobacterales</taxon>
        <taxon>Lysobacteraceae</taxon>
        <taxon>Arenimonas</taxon>
    </lineage>
</organism>
<dbReference type="InterPro" id="IPR029026">
    <property type="entry name" value="tRNA_m1G_MTases_N"/>
</dbReference>
<feature type="binding site" evidence="15 16">
    <location>
        <position position="113"/>
    </location>
    <ligand>
        <name>S-adenosyl-L-methionine</name>
        <dbReference type="ChEBI" id="CHEBI:59789"/>
    </ligand>
</feature>
<evidence type="ECO:0000256" key="7">
    <source>
        <dbReference type="ARBA" id="ARBA00022490"/>
    </source>
</evidence>
<name>A0A917CKX2_9GAMM</name>
<dbReference type="InterPro" id="IPR002649">
    <property type="entry name" value="tRNA_m1G_MeTrfase_TrmD"/>
</dbReference>
<evidence type="ECO:0000256" key="11">
    <source>
        <dbReference type="ARBA" id="ARBA00022694"/>
    </source>
</evidence>
<dbReference type="InterPro" id="IPR023148">
    <property type="entry name" value="tRNA_m1G_MeTrfase_C_sf"/>
</dbReference>
<comment type="catalytic activity">
    <reaction evidence="14 15 17">
        <text>guanosine(37) in tRNA + S-adenosyl-L-methionine = N(1)-methylguanosine(37) in tRNA + S-adenosyl-L-homocysteine + H(+)</text>
        <dbReference type="Rhea" id="RHEA:36899"/>
        <dbReference type="Rhea" id="RHEA-COMP:10145"/>
        <dbReference type="Rhea" id="RHEA-COMP:10147"/>
        <dbReference type="ChEBI" id="CHEBI:15378"/>
        <dbReference type="ChEBI" id="CHEBI:57856"/>
        <dbReference type="ChEBI" id="CHEBI:59789"/>
        <dbReference type="ChEBI" id="CHEBI:73542"/>
        <dbReference type="ChEBI" id="CHEBI:74269"/>
        <dbReference type="EC" id="2.1.1.228"/>
    </reaction>
</comment>
<comment type="subcellular location">
    <subcellularLocation>
        <location evidence="2 15 17">Cytoplasm</location>
    </subcellularLocation>
</comment>
<dbReference type="NCBIfam" id="TIGR00088">
    <property type="entry name" value="trmD"/>
    <property type="match status" value="1"/>
</dbReference>
<dbReference type="PANTHER" id="PTHR46417:SF1">
    <property type="entry name" value="TRNA (GUANINE-N(1)-)-METHYLTRANSFERASE"/>
    <property type="match status" value="1"/>
</dbReference>
<dbReference type="RefSeq" id="WP_188448903.1">
    <property type="nucleotide sequence ID" value="NZ_BMFO01000002.1"/>
</dbReference>
<dbReference type="PANTHER" id="PTHR46417">
    <property type="entry name" value="TRNA (GUANINE-N(1)-)-METHYLTRANSFERASE"/>
    <property type="match status" value="1"/>
</dbReference>
<keyword evidence="20" id="KW-1185">Reference proteome</keyword>
<dbReference type="GO" id="GO:0005829">
    <property type="term" value="C:cytosol"/>
    <property type="evidence" value="ECO:0007669"/>
    <property type="project" value="TreeGrafter"/>
</dbReference>
<reference evidence="19" key="2">
    <citation type="submission" date="2020-09" db="EMBL/GenBank/DDBJ databases">
        <authorList>
            <person name="Sun Q."/>
            <person name="Zhou Y."/>
        </authorList>
    </citation>
    <scope>NUCLEOTIDE SEQUENCE</scope>
    <source>
        <strain evidence="19">CGMCC 1.12726</strain>
    </source>
</reference>
<evidence type="ECO:0000256" key="9">
    <source>
        <dbReference type="ARBA" id="ARBA00022679"/>
    </source>
</evidence>
<keyword evidence="11 15" id="KW-0819">tRNA processing</keyword>